<protein>
    <submittedName>
        <fullName evidence="1">Uncharacterized protein</fullName>
    </submittedName>
</protein>
<reference evidence="1" key="1">
    <citation type="submission" date="2014-09" db="EMBL/GenBank/DDBJ databases">
        <authorList>
            <person name="Magalhaes I.L.F."/>
            <person name="Oliveira U."/>
            <person name="Santos F.R."/>
            <person name="Vidigal T.H.D.A."/>
            <person name="Brescovit A.D."/>
            <person name="Santos A.J."/>
        </authorList>
    </citation>
    <scope>NUCLEOTIDE SEQUENCE</scope>
    <source>
        <tissue evidence="1">Shoot tissue taken approximately 20 cm above the soil surface</tissue>
    </source>
</reference>
<dbReference type="AlphaFoldDB" id="A0A0A9H265"/>
<name>A0A0A9H265_ARUDO</name>
<organism evidence="1">
    <name type="scientific">Arundo donax</name>
    <name type="common">Giant reed</name>
    <name type="synonym">Donax arundinaceus</name>
    <dbReference type="NCBI Taxonomy" id="35708"/>
    <lineage>
        <taxon>Eukaryota</taxon>
        <taxon>Viridiplantae</taxon>
        <taxon>Streptophyta</taxon>
        <taxon>Embryophyta</taxon>
        <taxon>Tracheophyta</taxon>
        <taxon>Spermatophyta</taxon>
        <taxon>Magnoliopsida</taxon>
        <taxon>Liliopsida</taxon>
        <taxon>Poales</taxon>
        <taxon>Poaceae</taxon>
        <taxon>PACMAD clade</taxon>
        <taxon>Arundinoideae</taxon>
        <taxon>Arundineae</taxon>
        <taxon>Arundo</taxon>
    </lineage>
</organism>
<reference evidence="1" key="2">
    <citation type="journal article" date="2015" name="Data Brief">
        <title>Shoot transcriptome of the giant reed, Arundo donax.</title>
        <authorList>
            <person name="Barrero R.A."/>
            <person name="Guerrero F.D."/>
            <person name="Moolhuijzen P."/>
            <person name="Goolsby J.A."/>
            <person name="Tidwell J."/>
            <person name="Bellgard S.E."/>
            <person name="Bellgard M.I."/>
        </authorList>
    </citation>
    <scope>NUCLEOTIDE SEQUENCE</scope>
    <source>
        <tissue evidence="1">Shoot tissue taken approximately 20 cm above the soil surface</tissue>
    </source>
</reference>
<dbReference type="EMBL" id="GBRH01166581">
    <property type="protein sequence ID" value="JAE31315.1"/>
    <property type="molecule type" value="Transcribed_RNA"/>
</dbReference>
<sequence length="72" mass="8260">MAECLIYYTFSCRVGPHLNTSSLKNCPAKICKTVQSGSPLRFRENKMFRVEPTSLIPLQKHIDCIYLPKTKL</sequence>
<evidence type="ECO:0000313" key="1">
    <source>
        <dbReference type="EMBL" id="JAE31315.1"/>
    </source>
</evidence>
<proteinExistence type="predicted"/>
<accession>A0A0A9H265</accession>